<dbReference type="AlphaFoldDB" id="A0A7G5IGV0"/>
<keyword evidence="3" id="KW-1185">Reference proteome</keyword>
<dbReference type="EMBL" id="CP059851">
    <property type="protein sequence ID" value="QMW22592.1"/>
    <property type="molecule type" value="Genomic_DNA"/>
</dbReference>
<reference evidence="2 3" key="1">
    <citation type="submission" date="2020-07" db="EMBL/GenBank/DDBJ databases">
        <title>Complete genome sequence for Sandaracinobacter sp. M6.</title>
        <authorList>
            <person name="Tang Y."/>
            <person name="Liu Q."/>
            <person name="Guo Z."/>
            <person name="Lei P."/>
            <person name="Huang B."/>
        </authorList>
    </citation>
    <scope>NUCLEOTIDE SEQUENCE [LARGE SCALE GENOMIC DNA]</scope>
    <source>
        <strain evidence="2 3">M6</strain>
    </source>
</reference>
<evidence type="ECO:0000256" key="1">
    <source>
        <dbReference type="SAM" id="SignalP"/>
    </source>
</evidence>
<dbReference type="Proteomes" id="UP000515292">
    <property type="component" value="Chromosome"/>
</dbReference>
<evidence type="ECO:0000313" key="3">
    <source>
        <dbReference type="Proteomes" id="UP000515292"/>
    </source>
</evidence>
<dbReference type="RefSeq" id="WP_182295624.1">
    <property type="nucleotide sequence ID" value="NZ_CP059851.1"/>
</dbReference>
<accession>A0A7G5IGV0</accession>
<keyword evidence="1" id="KW-0732">Signal</keyword>
<dbReference type="KEGG" id="sand:H3309_14940"/>
<protein>
    <submittedName>
        <fullName evidence="2">Uncharacterized protein</fullName>
    </submittedName>
</protein>
<name>A0A7G5IGV0_9SPHN</name>
<gene>
    <name evidence="2" type="ORF">H3309_14940</name>
</gene>
<proteinExistence type="predicted"/>
<feature type="chain" id="PRO_5028985457" evidence="1">
    <location>
        <begin position="26"/>
        <end position="138"/>
    </location>
</feature>
<organism evidence="2 3">
    <name type="scientific">Sandaracinobacteroides saxicola</name>
    <dbReference type="NCBI Taxonomy" id="2759707"/>
    <lineage>
        <taxon>Bacteria</taxon>
        <taxon>Pseudomonadati</taxon>
        <taxon>Pseudomonadota</taxon>
        <taxon>Alphaproteobacteria</taxon>
        <taxon>Sphingomonadales</taxon>
        <taxon>Sphingosinicellaceae</taxon>
        <taxon>Sandaracinobacteroides</taxon>
    </lineage>
</organism>
<feature type="signal peptide" evidence="1">
    <location>
        <begin position="1"/>
        <end position="25"/>
    </location>
</feature>
<evidence type="ECO:0000313" key="2">
    <source>
        <dbReference type="EMBL" id="QMW22592.1"/>
    </source>
</evidence>
<sequence length="138" mass="14670">MSGVRHPISWLGGLAGLLLAQALPAQPVSHVPAVRAAPLLAAPAGWALGRPDPRACIPADRIGGALVLGSRTVELSMRGGVRKRLRFASDCPQLAYYGGFYYKRGRDGQLCAGRDKLMGREGGSCRIAAIVSMRKVKY</sequence>